<dbReference type="InterPro" id="IPR003837">
    <property type="entry name" value="GatC"/>
</dbReference>
<dbReference type="PROSITE" id="PS01234">
    <property type="entry name" value="GATB"/>
    <property type="match status" value="1"/>
</dbReference>
<dbReference type="NCBIfam" id="NF004012">
    <property type="entry name" value="PRK05477.1-2"/>
    <property type="match status" value="1"/>
</dbReference>
<dbReference type="SUPFAM" id="SSF55931">
    <property type="entry name" value="Glutamine synthetase/guanido kinase"/>
    <property type="match status" value="1"/>
</dbReference>
<feature type="domain" description="Asn/Gln amidotransferase" evidence="12">
    <location>
        <begin position="863"/>
        <end position="1010"/>
    </location>
</feature>
<dbReference type="Gene3D" id="1.10.10.410">
    <property type="match status" value="1"/>
</dbReference>
<name>A0A812RX89_SYMPI</name>
<feature type="active site" description="Charge relay system" evidence="11">
    <location>
        <position position="149"/>
    </location>
</feature>
<evidence type="ECO:0000313" key="13">
    <source>
        <dbReference type="EMBL" id="CAE7459016.1"/>
    </source>
</evidence>
<dbReference type="InterPro" id="IPR036113">
    <property type="entry name" value="Asp/Glu-ADT_sf_sub_c"/>
</dbReference>
<dbReference type="InterPro" id="IPR006075">
    <property type="entry name" value="Asn/Gln-tRNA_Trfase_suB/E_cat"/>
</dbReference>
<dbReference type="NCBIfam" id="NF004015">
    <property type="entry name" value="PRK05477.1-5"/>
    <property type="match status" value="1"/>
</dbReference>
<dbReference type="NCBIfam" id="TIGR00132">
    <property type="entry name" value="gatA"/>
    <property type="match status" value="1"/>
</dbReference>
<dbReference type="NCBIfam" id="NF004014">
    <property type="entry name" value="PRK05477.1-4"/>
    <property type="match status" value="1"/>
</dbReference>
<reference evidence="13" key="1">
    <citation type="submission" date="2021-02" db="EMBL/GenBank/DDBJ databases">
        <authorList>
            <person name="Dougan E. K."/>
            <person name="Rhodes N."/>
            <person name="Thang M."/>
            <person name="Chan C."/>
        </authorList>
    </citation>
    <scope>NUCLEOTIDE SEQUENCE</scope>
</reference>
<evidence type="ECO:0000256" key="2">
    <source>
        <dbReference type="ARBA" id="ARBA00011123"/>
    </source>
</evidence>
<comment type="similarity">
    <text evidence="10">Belongs to the GatC family.</text>
</comment>
<dbReference type="Pfam" id="PF02637">
    <property type="entry name" value="GatB_Yqey"/>
    <property type="match status" value="1"/>
</dbReference>
<dbReference type="InterPro" id="IPR018027">
    <property type="entry name" value="Asn/Gln_amidotransferase"/>
</dbReference>
<dbReference type="EC" id="6.3.5.7" evidence="11"/>
<proteinExistence type="inferred from homology"/>
<evidence type="ECO:0000256" key="5">
    <source>
        <dbReference type="ARBA" id="ARBA00022840"/>
    </source>
</evidence>
<dbReference type="InterPro" id="IPR023631">
    <property type="entry name" value="Amidase_dom"/>
</dbReference>
<keyword evidence="6 11" id="KW-0648">Protein biosynthesis</keyword>
<dbReference type="GO" id="GO:0050567">
    <property type="term" value="F:glutaminyl-tRNA synthase (glutamine-hydrolyzing) activity"/>
    <property type="evidence" value="ECO:0007669"/>
    <property type="project" value="UniProtKB-UniRule"/>
</dbReference>
<dbReference type="Gene3D" id="1.10.150.380">
    <property type="entry name" value="GatB domain, N-terminal subdomain"/>
    <property type="match status" value="1"/>
</dbReference>
<dbReference type="InterPro" id="IPR020556">
    <property type="entry name" value="Amidase_CS"/>
</dbReference>
<dbReference type="GO" id="GO:0030956">
    <property type="term" value="C:glutamyl-tRNA(Gln) amidotransferase complex"/>
    <property type="evidence" value="ECO:0007669"/>
    <property type="project" value="UniProtKB-UniRule"/>
</dbReference>
<comment type="catalytic activity">
    <reaction evidence="11">
        <text>L-glutamyl-tRNA(Gln) + L-glutamine + ATP + H2O = L-glutaminyl-tRNA(Gln) + L-glutamate + ADP + phosphate + H(+)</text>
        <dbReference type="Rhea" id="RHEA:17521"/>
        <dbReference type="Rhea" id="RHEA-COMP:9681"/>
        <dbReference type="Rhea" id="RHEA-COMP:9684"/>
        <dbReference type="ChEBI" id="CHEBI:15377"/>
        <dbReference type="ChEBI" id="CHEBI:15378"/>
        <dbReference type="ChEBI" id="CHEBI:29985"/>
        <dbReference type="ChEBI" id="CHEBI:30616"/>
        <dbReference type="ChEBI" id="CHEBI:43474"/>
        <dbReference type="ChEBI" id="CHEBI:58359"/>
        <dbReference type="ChEBI" id="CHEBI:78520"/>
        <dbReference type="ChEBI" id="CHEBI:78521"/>
        <dbReference type="ChEBI" id="CHEBI:456216"/>
        <dbReference type="EC" id="6.3.5.7"/>
    </reaction>
</comment>
<gene>
    <name evidence="13" type="primary">gatB</name>
    <name evidence="13" type="ORF">SPIL2461_LOCUS11358</name>
</gene>
<dbReference type="Proteomes" id="UP000649617">
    <property type="component" value="Unassembled WGS sequence"/>
</dbReference>
<dbReference type="InterPro" id="IPR004412">
    <property type="entry name" value="GatA"/>
</dbReference>
<dbReference type="SMART" id="SM00845">
    <property type="entry name" value="GatB_Yqey"/>
    <property type="match status" value="1"/>
</dbReference>
<sequence length="1010" mass="110344">MDDEDKINIPHLAMLARLSLDDAAIRRAEQELHNIITMIDQMQAVDTTGVIPMAHPMDAQQRLRSDQVTEHVDRERFQRNAPATAEGYYLYSAVELTQYFLTEIKRQQPTSNAFITVDEQGSLNAAAAADAQIANDQGGALTGIPMAHKDVFCTNNVLTTCGSRMLENFVAPYDATVVHNLQTAGMVCLGKTNMDEFAMGSSNENSAFGPVANPWHPDHVPGGSSGGSAAAVGSGQIPVATGTDTGGSIRQPAAFCGITGLKPTYGRVSRYGMVAFASSLDQGGLFAHTAQDIALVLGSMAGFDPKDSTSTPRNDEWLTQIAQQGIPQLAPNLKIGLPTEYFQAMTDTDHLDEVRRILQQLGHTCIDVALPNTQMAIPAYYVVAGAEASTNLSRYDGVRFGHRCENPESLEDLYQRSRSEGFGEEVKRRILTGTYALSVGYFDAYYLQAQKIRRLISNDFSNVFRQVDLLLTPTAPGPAFAAGALKQDPVAMYQQDKFTVPASLAGLPALSMPCGFKQGLPLGAQLIGPAYREDLMNWEAVIGLEIHVQLATKSKIFSGASTEFGAEPNAQACAIDLGLPGVLPVLNEAAVAMAVKFGLAIGAQINLHSVFDRKNYFYPDLPKGYQISQFETPIVGFGEVELLLDDGQQRRVGVTRAHLEEDAGKSVHDLFPGQTGIDLNRTGTPLLEVVSEPDMRSAAEAVAYFKKIHALARYLKICDGNLAEGSMRCDANVSIRPVGQDSFGERTEIKNINSFRFVERAINYEIQRQIEVLENGGKIERETRLYDPDKDETRSMRGKELSADYRYFPDPDLLPLVFSEAFVEDIRTQLPELPEARQQRYCEALELSPYDAAWLSNDPDVANFFDQTVTICGNAKQSANWIMGELAAVLNKADLDITQSPVSPQQLGQLIARLDDGTLSSKTAKTLFDALRTADTDVDELIDTLNLKQMSDSGELEAIVEQVMADNPAQLEQLRGGKEKLLGFFVGQVMKLTQGKANPQQVNDIIRGKL</sequence>
<evidence type="ECO:0000256" key="6">
    <source>
        <dbReference type="ARBA" id="ARBA00022917"/>
    </source>
</evidence>
<dbReference type="NCBIfam" id="TIGR00135">
    <property type="entry name" value="gatC"/>
    <property type="match status" value="1"/>
</dbReference>
<dbReference type="GO" id="GO:0032543">
    <property type="term" value="P:mitochondrial translation"/>
    <property type="evidence" value="ECO:0007669"/>
    <property type="project" value="UniProtKB-UniRule"/>
</dbReference>
<dbReference type="SUPFAM" id="SSF75304">
    <property type="entry name" value="Amidase signature (AS) enzymes"/>
    <property type="match status" value="1"/>
</dbReference>
<dbReference type="InterPro" id="IPR036928">
    <property type="entry name" value="AS_sf"/>
</dbReference>
<accession>A0A812RX89</accession>
<dbReference type="Pfam" id="PF02934">
    <property type="entry name" value="GatB_N"/>
    <property type="match status" value="1"/>
</dbReference>
<dbReference type="FunFam" id="1.10.150.380:FF:000001">
    <property type="entry name" value="Aspartyl/glutamyl-tRNA(Asn/Gln) amidotransferase subunit B"/>
    <property type="match status" value="1"/>
</dbReference>
<evidence type="ECO:0000313" key="14">
    <source>
        <dbReference type="Proteomes" id="UP000649617"/>
    </source>
</evidence>
<protein>
    <recommendedName>
        <fullName evidence="9 10">Multifunctional fusion protein</fullName>
    </recommendedName>
    <domain>
        <recommendedName>
            <fullName evidence="9">Glutamyl-tRNA(Gln) amidotransferase subunit B, mitochondrial</fullName>
            <shortName evidence="9">Glu-AdT subunit B</shortName>
            <ecNumber evidence="9">6.3.5.-</ecNumber>
        </recommendedName>
    </domain>
    <domain>
        <recommendedName>
            <fullName evidence="11">Glutamyl-tRNA(Gln) amidotransferase subunit A, mitochondrial</fullName>
            <shortName evidence="11">Glu-AdT subunit A</shortName>
            <ecNumber evidence="11">6.3.5.7</ecNumber>
        </recommendedName>
    </domain>
    <domain>
        <recommendedName>
            <fullName evidence="10">Glutamyl-tRNA(Gln) amidotransferase subunit C, mitochondrial</fullName>
            <shortName evidence="10">Glu-AdT subunit C</shortName>
        </recommendedName>
    </domain>
</protein>
<feature type="active site" description="Acyl-ester intermediate" evidence="11">
    <location>
        <position position="248"/>
    </location>
</feature>
<evidence type="ECO:0000256" key="1">
    <source>
        <dbReference type="ARBA" id="ARBA00005306"/>
    </source>
</evidence>
<keyword evidence="3 11" id="KW-0436">Ligase</keyword>
<dbReference type="HAMAP" id="MF_00121">
    <property type="entry name" value="GatB"/>
    <property type="match status" value="1"/>
</dbReference>
<keyword evidence="14" id="KW-1185">Reference proteome</keyword>
<dbReference type="Gene3D" id="3.90.1300.10">
    <property type="entry name" value="Amidase signature (AS) domain"/>
    <property type="match status" value="1"/>
</dbReference>
<dbReference type="EMBL" id="CAJNIZ010022223">
    <property type="protein sequence ID" value="CAE7459016.1"/>
    <property type="molecule type" value="Genomic_DNA"/>
</dbReference>
<dbReference type="FunFam" id="1.10.10.410:FF:000001">
    <property type="entry name" value="Aspartyl/glutamyl-tRNA(Asn/Gln) amidotransferase subunit B"/>
    <property type="match status" value="1"/>
</dbReference>
<comment type="subunit">
    <text evidence="2">Heterotrimer of A, B and C subunits.</text>
</comment>
<dbReference type="SUPFAM" id="SSF89095">
    <property type="entry name" value="GatB/YqeY motif"/>
    <property type="match status" value="1"/>
</dbReference>
<dbReference type="InterPro" id="IPR042114">
    <property type="entry name" value="GatB_C_1"/>
</dbReference>
<dbReference type="GO" id="GO:0005524">
    <property type="term" value="F:ATP binding"/>
    <property type="evidence" value="ECO:0007669"/>
    <property type="project" value="UniProtKB-KW"/>
</dbReference>
<keyword evidence="4 11" id="KW-0547">Nucleotide-binding</keyword>
<evidence type="ECO:0000259" key="12">
    <source>
        <dbReference type="SMART" id="SM00845"/>
    </source>
</evidence>
<dbReference type="GO" id="GO:0070681">
    <property type="term" value="P:glutaminyl-tRNAGln biosynthesis via transamidation"/>
    <property type="evidence" value="ECO:0007669"/>
    <property type="project" value="UniProtKB-UniRule"/>
</dbReference>
<dbReference type="HAMAP" id="MF_00120">
    <property type="entry name" value="GatA"/>
    <property type="match status" value="1"/>
</dbReference>
<keyword evidence="11" id="KW-0496">Mitochondrion</keyword>
<comment type="subunit">
    <text evidence="11">Subunit of the heterotrimeric GatCAB amidotransferase (AdT) complex, composed of A, B and C subunits.</text>
</comment>
<dbReference type="InterPro" id="IPR014746">
    <property type="entry name" value="Gln_synth/guanido_kin_cat_dom"/>
</dbReference>
<dbReference type="OrthoDB" id="309342at2759"/>
<dbReference type="PROSITE" id="PS00571">
    <property type="entry name" value="AMIDASES"/>
    <property type="match status" value="1"/>
</dbReference>
<comment type="function">
    <text evidence="7">Allows the formation of correctly charged Asn-tRNA(Asn) or Gln-tRNA(Gln) through the transamidation of misacylated Asp-tRNA(Asn) or Glu-tRNA(Gln) in organisms which lack either or both of asparaginyl-tRNA or glutaminyl-tRNA synthetases. The reaction takes place in the presence of glutamine and ATP through an activated phospho-Asp-tRNA(Asn) or phospho-Glu-tRNA(Gln).</text>
</comment>
<dbReference type="Pfam" id="PF02686">
    <property type="entry name" value="GatC"/>
    <property type="match status" value="1"/>
</dbReference>
<evidence type="ECO:0000256" key="10">
    <source>
        <dbReference type="HAMAP-Rule" id="MF_03149"/>
    </source>
</evidence>
<organism evidence="13 14">
    <name type="scientific">Symbiodinium pilosum</name>
    <name type="common">Dinoflagellate</name>
    <dbReference type="NCBI Taxonomy" id="2952"/>
    <lineage>
        <taxon>Eukaryota</taxon>
        <taxon>Sar</taxon>
        <taxon>Alveolata</taxon>
        <taxon>Dinophyceae</taxon>
        <taxon>Suessiales</taxon>
        <taxon>Symbiodiniaceae</taxon>
        <taxon>Symbiodinium</taxon>
    </lineage>
</organism>
<comment type="caution">
    <text evidence="13">The sequence shown here is derived from an EMBL/GenBank/DDBJ whole genome shotgun (WGS) entry which is preliminary data.</text>
</comment>
<dbReference type="GO" id="GO:0005739">
    <property type="term" value="C:mitochondrion"/>
    <property type="evidence" value="ECO:0007669"/>
    <property type="project" value="UniProtKB-SubCell"/>
</dbReference>
<dbReference type="AlphaFoldDB" id="A0A812RX89"/>
<dbReference type="InterPro" id="IPR017958">
    <property type="entry name" value="Gln-tRNA_amidoTrfase_suB_CS"/>
</dbReference>
<evidence type="ECO:0000256" key="4">
    <source>
        <dbReference type="ARBA" id="ARBA00022741"/>
    </source>
</evidence>
<dbReference type="InterPro" id="IPR004413">
    <property type="entry name" value="GatB"/>
</dbReference>
<dbReference type="GO" id="GO:0006450">
    <property type="term" value="P:regulation of translational fidelity"/>
    <property type="evidence" value="ECO:0007669"/>
    <property type="project" value="InterPro"/>
</dbReference>
<comment type="similarity">
    <text evidence="1 9">Belongs to the GatB/GatE family. GatB subfamily.</text>
</comment>
<dbReference type="Gene3D" id="1.10.20.60">
    <property type="entry name" value="Glu-tRNAGln amidotransferase C subunit, N-terminal domain"/>
    <property type="match status" value="1"/>
</dbReference>
<dbReference type="EC" id="6.3.5.-" evidence="9"/>
<feature type="active site" description="Charge relay system" evidence="11">
    <location>
        <position position="224"/>
    </location>
</feature>
<comment type="similarity">
    <text evidence="11">Belongs to the amidase family. GatA subfamily.</text>
</comment>
<dbReference type="InterPro" id="IPR003789">
    <property type="entry name" value="Asn/Gln_tRNA_amidoTrase-B-like"/>
</dbReference>
<dbReference type="HAMAP" id="MF_00122">
    <property type="entry name" value="GatC"/>
    <property type="match status" value="1"/>
</dbReference>
<comment type="subcellular location">
    <subcellularLocation>
        <location evidence="11">Mitochondrion</location>
    </subcellularLocation>
</comment>
<dbReference type="NCBIfam" id="TIGR00133">
    <property type="entry name" value="gatB"/>
    <property type="match status" value="1"/>
</dbReference>
<dbReference type="SUPFAM" id="SSF141000">
    <property type="entry name" value="Glu-tRNAGln amidotransferase C subunit"/>
    <property type="match status" value="1"/>
</dbReference>
<evidence type="ECO:0000256" key="3">
    <source>
        <dbReference type="ARBA" id="ARBA00022598"/>
    </source>
</evidence>
<evidence type="ECO:0000256" key="7">
    <source>
        <dbReference type="ARBA" id="ARBA00024799"/>
    </source>
</evidence>
<keyword evidence="5 11" id="KW-0067">ATP-binding</keyword>
<dbReference type="InterPro" id="IPR023168">
    <property type="entry name" value="GatB_Yqey_C_2"/>
</dbReference>
<evidence type="ECO:0000256" key="9">
    <source>
        <dbReference type="HAMAP-Rule" id="MF_03147"/>
    </source>
</evidence>
<dbReference type="Pfam" id="PF01425">
    <property type="entry name" value="Amidase"/>
    <property type="match status" value="1"/>
</dbReference>
<comment type="function">
    <text evidence="11">Allows the formation of correctly charged Gln-tRNA(Gln) through the transamidation of misacylated Glu-tRNA(Gln) in the mitochondria. The reaction takes place in the presence of glutamine and ATP through an activated gamma-phospho-Glu-tRNA(Gln).</text>
</comment>
<dbReference type="InterPro" id="IPR017959">
    <property type="entry name" value="Asn/Gln-tRNA_amidoTrfase_suB/E"/>
</dbReference>
<dbReference type="PANTHER" id="PTHR11659:SF0">
    <property type="entry name" value="GLUTAMYL-TRNA(GLN) AMIDOTRANSFERASE SUBUNIT B, MITOCHONDRIAL"/>
    <property type="match status" value="1"/>
</dbReference>
<evidence type="ECO:0000256" key="11">
    <source>
        <dbReference type="HAMAP-Rule" id="MF_03150"/>
    </source>
</evidence>
<evidence type="ECO:0000256" key="8">
    <source>
        <dbReference type="ARBA" id="ARBA00047380"/>
    </source>
</evidence>
<comment type="catalytic activity">
    <reaction evidence="8">
        <text>L-aspartyl-tRNA(Asn) + L-glutamine + ATP + H2O = L-asparaginyl-tRNA(Asn) + L-glutamate + ADP + phosphate + 2 H(+)</text>
        <dbReference type="Rhea" id="RHEA:14513"/>
        <dbReference type="Rhea" id="RHEA-COMP:9674"/>
        <dbReference type="Rhea" id="RHEA-COMP:9677"/>
        <dbReference type="ChEBI" id="CHEBI:15377"/>
        <dbReference type="ChEBI" id="CHEBI:15378"/>
        <dbReference type="ChEBI" id="CHEBI:29985"/>
        <dbReference type="ChEBI" id="CHEBI:30616"/>
        <dbReference type="ChEBI" id="CHEBI:43474"/>
        <dbReference type="ChEBI" id="CHEBI:58359"/>
        <dbReference type="ChEBI" id="CHEBI:78515"/>
        <dbReference type="ChEBI" id="CHEBI:78516"/>
        <dbReference type="ChEBI" id="CHEBI:456216"/>
    </reaction>
</comment>
<dbReference type="PANTHER" id="PTHR11659">
    <property type="entry name" value="GLUTAMYL-TRNA GLN AMIDOTRANSFERASE SUBUNIT B MITOCHONDRIAL AND PROKARYOTIC PET112-RELATED"/>
    <property type="match status" value="1"/>
</dbReference>